<evidence type="ECO:0000256" key="2">
    <source>
        <dbReference type="SAM" id="SignalP"/>
    </source>
</evidence>
<evidence type="ECO:0000313" key="4">
    <source>
        <dbReference type="Proteomes" id="UP000094243"/>
    </source>
</evidence>
<feature type="compositionally biased region" description="Low complexity" evidence="1">
    <location>
        <begin position="37"/>
        <end position="76"/>
    </location>
</feature>
<keyword evidence="2" id="KW-0732">Signal</keyword>
<evidence type="ECO:0008006" key="5">
    <source>
        <dbReference type="Google" id="ProtNLM"/>
    </source>
</evidence>
<evidence type="ECO:0000256" key="1">
    <source>
        <dbReference type="SAM" id="MobiDB-lite"/>
    </source>
</evidence>
<keyword evidence="4" id="KW-1185">Reference proteome</keyword>
<dbReference type="EMBL" id="MIGZ01000073">
    <property type="protein sequence ID" value="ODQ93268.1"/>
    <property type="molecule type" value="Genomic_DNA"/>
</dbReference>
<feature type="region of interest" description="Disordered" evidence="1">
    <location>
        <begin position="26"/>
        <end position="81"/>
    </location>
</feature>
<organism evidence="3 4">
    <name type="scientific">Mycolicibacterium holsaticum</name>
    <dbReference type="NCBI Taxonomy" id="152142"/>
    <lineage>
        <taxon>Bacteria</taxon>
        <taxon>Bacillati</taxon>
        <taxon>Actinomycetota</taxon>
        <taxon>Actinomycetes</taxon>
        <taxon>Mycobacteriales</taxon>
        <taxon>Mycobacteriaceae</taxon>
        <taxon>Mycolicibacterium</taxon>
    </lineage>
</organism>
<accession>A0A1E3RTU9</accession>
<reference evidence="4" key="1">
    <citation type="submission" date="2016-09" db="EMBL/GenBank/DDBJ databases">
        <authorList>
            <person name="Greninger A.L."/>
            <person name="Jerome K.R."/>
            <person name="Mcnair B."/>
            <person name="Wallis C."/>
            <person name="Fang F."/>
        </authorList>
    </citation>
    <scope>NUCLEOTIDE SEQUENCE [LARGE SCALE GENOMIC DNA]</scope>
    <source>
        <strain evidence="4">M7</strain>
    </source>
</reference>
<dbReference type="RefSeq" id="WP_069405775.1">
    <property type="nucleotide sequence ID" value="NZ_JBHRZJ010000014.1"/>
</dbReference>
<dbReference type="OrthoDB" id="166978at2"/>
<proteinExistence type="predicted"/>
<feature type="signal peptide" evidence="2">
    <location>
        <begin position="1"/>
        <end position="27"/>
    </location>
</feature>
<protein>
    <recommendedName>
        <fullName evidence="5">Lipoprotein</fullName>
    </recommendedName>
</protein>
<dbReference type="AlphaFoldDB" id="A0A1E3RTU9"/>
<evidence type="ECO:0000313" key="3">
    <source>
        <dbReference type="EMBL" id="ODQ93268.1"/>
    </source>
</evidence>
<feature type="chain" id="PRO_5009135177" description="Lipoprotein" evidence="2">
    <location>
        <begin position="28"/>
        <end position="182"/>
    </location>
</feature>
<sequence>MNPTRSTVIAAAVLVAAGGAVAGVAHAQPEPAPSPTPSTSVSAPATHDPSAGAPGPAAQATPAPEGSPESEAPAVPQTSIDADGTYKVGVDIVPGTYSTAGPITDGVCYWKRTSAGELADNALTKKPQVVQIKADDTTFTTNDCQPWQLTNAAPPPQPGPQDLLGQLGAFIGSGILNGAPPS</sequence>
<name>A0A1E3RTU9_9MYCO</name>
<comment type="caution">
    <text evidence="3">The sequence shown here is derived from an EMBL/GenBank/DDBJ whole genome shotgun (WGS) entry which is preliminary data.</text>
</comment>
<dbReference type="Proteomes" id="UP000094243">
    <property type="component" value="Unassembled WGS sequence"/>
</dbReference>
<gene>
    <name evidence="3" type="ORF">BHQ17_13915</name>
</gene>